<protein>
    <recommendedName>
        <fullName evidence="3 5">Regulatory protein RecX</fullName>
    </recommendedName>
</protein>
<sequence length="163" mass="19034">MKQVSESEMLHRAAAYCSASERCIQDVEKKIKAAGLAGEESDRIVSRLLQERFIDESRFARYFVNDKLRFNKWGRVKINYEMQRKGIPSSIRSEALEGIDEQEYRSILLSLLKSKKKATRGKDDREVYAKLLRFATGRGFETRETSRCLKQLFNGNDYEDDFE</sequence>
<comment type="caution">
    <text evidence="9">The sequence shown here is derived from an EMBL/GenBank/DDBJ whole genome shotgun (WGS) entry which is preliminary data.</text>
</comment>
<evidence type="ECO:0000313" key="10">
    <source>
        <dbReference type="EMBL" id="RHH76630.1"/>
    </source>
</evidence>
<dbReference type="Proteomes" id="UP000285173">
    <property type="component" value="Unassembled WGS sequence"/>
</dbReference>
<dbReference type="AlphaFoldDB" id="A0A3R5ZNQ3"/>
<dbReference type="InterPro" id="IPR003783">
    <property type="entry name" value="Regulatory_RecX"/>
</dbReference>
<dbReference type="GO" id="GO:0006282">
    <property type="term" value="P:regulation of DNA repair"/>
    <property type="evidence" value="ECO:0007669"/>
    <property type="project" value="UniProtKB-UniRule"/>
</dbReference>
<dbReference type="Pfam" id="PF02631">
    <property type="entry name" value="RecX_HTH2"/>
    <property type="match status" value="1"/>
</dbReference>
<evidence type="ECO:0000256" key="3">
    <source>
        <dbReference type="ARBA" id="ARBA00018111"/>
    </source>
</evidence>
<evidence type="ECO:0000313" key="12">
    <source>
        <dbReference type="Proteomes" id="UP000283732"/>
    </source>
</evidence>
<dbReference type="PANTHER" id="PTHR33602">
    <property type="entry name" value="REGULATORY PROTEIN RECX FAMILY PROTEIN"/>
    <property type="match status" value="1"/>
</dbReference>
<name>A0A3R5ZNQ3_9BACT</name>
<dbReference type="Gene3D" id="1.10.10.10">
    <property type="entry name" value="Winged helix-like DNA-binding domain superfamily/Winged helix DNA-binding domain"/>
    <property type="match status" value="1"/>
</dbReference>
<evidence type="ECO:0000256" key="2">
    <source>
        <dbReference type="ARBA" id="ARBA00009695"/>
    </source>
</evidence>
<keyword evidence="4 5" id="KW-0963">Cytoplasm</keyword>
<evidence type="ECO:0000259" key="6">
    <source>
        <dbReference type="Pfam" id="PF02631"/>
    </source>
</evidence>
<dbReference type="RefSeq" id="WP_122122687.1">
    <property type="nucleotide sequence ID" value="NZ_JADNHS010000004.1"/>
</dbReference>
<comment type="subcellular location">
    <subcellularLocation>
        <location evidence="1 5">Cytoplasm</location>
    </subcellularLocation>
</comment>
<evidence type="ECO:0000313" key="13">
    <source>
        <dbReference type="Proteomes" id="UP000285173"/>
    </source>
</evidence>
<gene>
    <name evidence="5" type="primary">recX</name>
    <name evidence="10" type="ORF">DW191_11690</name>
    <name evidence="9" type="ORF">DW986_05895</name>
    <name evidence="8" type="ORF">DXB61_17015</name>
    <name evidence="7" type="ORF">GMD66_17825</name>
</gene>
<evidence type="ECO:0000313" key="7">
    <source>
        <dbReference type="EMBL" id="MTU31028.1"/>
    </source>
</evidence>
<dbReference type="EMBL" id="WNCR01000016">
    <property type="protein sequence ID" value="MTU31028.1"/>
    <property type="molecule type" value="Genomic_DNA"/>
</dbReference>
<feature type="domain" description="RecX second three-helical" evidence="6">
    <location>
        <begin position="55"/>
        <end position="96"/>
    </location>
</feature>
<accession>A0A3R5ZNQ3</accession>
<evidence type="ECO:0000256" key="4">
    <source>
        <dbReference type="ARBA" id="ARBA00022490"/>
    </source>
</evidence>
<reference evidence="11 12" key="1">
    <citation type="submission" date="2018-08" db="EMBL/GenBank/DDBJ databases">
        <title>A genome reference for cultivated species of the human gut microbiota.</title>
        <authorList>
            <person name="Zou Y."/>
            <person name="Xue W."/>
            <person name="Luo G."/>
        </authorList>
    </citation>
    <scope>NUCLEOTIDE SEQUENCE [LARGE SCALE GENOMIC DNA]</scope>
    <source>
        <strain evidence="10 12">AM16-50</strain>
        <strain evidence="9 13">AM50-15</strain>
        <strain evidence="8 11">OM05-11AA</strain>
    </source>
</reference>
<dbReference type="EMBL" id="QSUP01000033">
    <property type="protein sequence ID" value="RGN46584.1"/>
    <property type="molecule type" value="Genomic_DNA"/>
</dbReference>
<dbReference type="Proteomes" id="UP000437446">
    <property type="component" value="Unassembled WGS sequence"/>
</dbReference>
<dbReference type="PANTHER" id="PTHR33602:SF1">
    <property type="entry name" value="REGULATORY PROTEIN RECX FAMILY PROTEIN"/>
    <property type="match status" value="1"/>
</dbReference>
<comment type="similarity">
    <text evidence="2 5">Belongs to the RecX family.</text>
</comment>
<dbReference type="InterPro" id="IPR036388">
    <property type="entry name" value="WH-like_DNA-bd_sf"/>
</dbReference>
<dbReference type="GO" id="GO:0005737">
    <property type="term" value="C:cytoplasm"/>
    <property type="evidence" value="ECO:0007669"/>
    <property type="project" value="UniProtKB-SubCell"/>
</dbReference>
<dbReference type="EMBL" id="QSEF01000006">
    <property type="protein sequence ID" value="RGZ49768.1"/>
    <property type="molecule type" value="Genomic_DNA"/>
</dbReference>
<dbReference type="InterPro" id="IPR053924">
    <property type="entry name" value="RecX_HTH_2nd"/>
</dbReference>
<organism evidence="9 13">
    <name type="scientific">Parabacteroides merdae</name>
    <dbReference type="NCBI Taxonomy" id="46503"/>
    <lineage>
        <taxon>Bacteria</taxon>
        <taxon>Pseudomonadati</taxon>
        <taxon>Bacteroidota</taxon>
        <taxon>Bacteroidia</taxon>
        <taxon>Bacteroidales</taxon>
        <taxon>Tannerellaceae</taxon>
        <taxon>Parabacteroides</taxon>
    </lineage>
</organism>
<evidence type="ECO:0000313" key="14">
    <source>
        <dbReference type="Proteomes" id="UP000437446"/>
    </source>
</evidence>
<proteinExistence type="inferred from homology"/>
<dbReference type="EMBL" id="QRKC01000005">
    <property type="protein sequence ID" value="RHH76630.1"/>
    <property type="molecule type" value="Genomic_DNA"/>
</dbReference>
<reference evidence="7 14" key="2">
    <citation type="journal article" date="2019" name="Nat. Med.">
        <title>A library of human gut bacterial isolates paired with longitudinal multiomics data enables mechanistic microbiome research.</title>
        <authorList>
            <person name="Poyet M."/>
            <person name="Groussin M."/>
            <person name="Gibbons S.M."/>
            <person name="Avila-Pacheco J."/>
            <person name="Jiang X."/>
            <person name="Kearney S.M."/>
            <person name="Perrotta A.R."/>
            <person name="Berdy B."/>
            <person name="Zhao S."/>
            <person name="Lieberman T.D."/>
            <person name="Swanson P.K."/>
            <person name="Smith M."/>
            <person name="Roesemann S."/>
            <person name="Alexander J.E."/>
            <person name="Rich S.A."/>
            <person name="Livny J."/>
            <person name="Vlamakis H."/>
            <person name="Clish C."/>
            <person name="Bullock K."/>
            <person name="Deik A."/>
            <person name="Scott J."/>
            <person name="Pierce K.A."/>
            <person name="Xavier R.J."/>
            <person name="Alm E.J."/>
        </authorList>
    </citation>
    <scope>NUCLEOTIDE SEQUENCE [LARGE SCALE GENOMIC DNA]</scope>
    <source>
        <strain evidence="7 14">BIOML-A25</strain>
    </source>
</reference>
<dbReference type="Proteomes" id="UP000283732">
    <property type="component" value="Unassembled WGS sequence"/>
</dbReference>
<evidence type="ECO:0000256" key="5">
    <source>
        <dbReference type="HAMAP-Rule" id="MF_01114"/>
    </source>
</evidence>
<evidence type="ECO:0000313" key="11">
    <source>
        <dbReference type="Proteomes" id="UP000261088"/>
    </source>
</evidence>
<comment type="function">
    <text evidence="5">Modulates RecA activity.</text>
</comment>
<evidence type="ECO:0000313" key="8">
    <source>
        <dbReference type="EMBL" id="RGN46584.1"/>
    </source>
</evidence>
<evidence type="ECO:0000256" key="1">
    <source>
        <dbReference type="ARBA" id="ARBA00004496"/>
    </source>
</evidence>
<evidence type="ECO:0000313" key="9">
    <source>
        <dbReference type="EMBL" id="RGZ49768.1"/>
    </source>
</evidence>
<dbReference type="HAMAP" id="MF_01114">
    <property type="entry name" value="RecX"/>
    <property type="match status" value="1"/>
</dbReference>
<dbReference type="Proteomes" id="UP000261088">
    <property type="component" value="Unassembled WGS sequence"/>
</dbReference>